<evidence type="ECO:0000313" key="2">
    <source>
        <dbReference type="EMBL" id="GAG29269.1"/>
    </source>
</evidence>
<proteinExistence type="predicted"/>
<gene>
    <name evidence="2" type="ORF">S01H1_69848</name>
</gene>
<feature type="non-terminal residue" evidence="2">
    <location>
        <position position="47"/>
    </location>
</feature>
<name>X0WE50_9ZZZZ</name>
<sequence length="47" mass="5135">MPAKKKATKKKVVKKKAAKKRSKKSALANRPPDQGTHAAIEHDDAAR</sequence>
<comment type="caution">
    <text evidence="2">The sequence shown here is derived from an EMBL/GenBank/DDBJ whole genome shotgun (WGS) entry which is preliminary data.</text>
</comment>
<accession>X0WE50</accession>
<feature type="compositionally biased region" description="Basic residues" evidence="1">
    <location>
        <begin position="1"/>
        <end position="24"/>
    </location>
</feature>
<reference evidence="2" key="1">
    <citation type="journal article" date="2014" name="Front. Microbiol.">
        <title>High frequency of phylogenetically diverse reductive dehalogenase-homologous genes in deep subseafloor sedimentary metagenomes.</title>
        <authorList>
            <person name="Kawai M."/>
            <person name="Futagami T."/>
            <person name="Toyoda A."/>
            <person name="Takaki Y."/>
            <person name="Nishi S."/>
            <person name="Hori S."/>
            <person name="Arai W."/>
            <person name="Tsubouchi T."/>
            <person name="Morono Y."/>
            <person name="Uchiyama I."/>
            <person name="Ito T."/>
            <person name="Fujiyama A."/>
            <person name="Inagaki F."/>
            <person name="Takami H."/>
        </authorList>
    </citation>
    <scope>NUCLEOTIDE SEQUENCE</scope>
    <source>
        <strain evidence="2">Expedition CK06-06</strain>
    </source>
</reference>
<feature type="region of interest" description="Disordered" evidence="1">
    <location>
        <begin position="1"/>
        <end position="47"/>
    </location>
</feature>
<organism evidence="2">
    <name type="scientific">marine sediment metagenome</name>
    <dbReference type="NCBI Taxonomy" id="412755"/>
    <lineage>
        <taxon>unclassified sequences</taxon>
        <taxon>metagenomes</taxon>
        <taxon>ecological metagenomes</taxon>
    </lineage>
</organism>
<dbReference type="AlphaFoldDB" id="X0WE50"/>
<protein>
    <submittedName>
        <fullName evidence="2">Uncharacterized protein</fullName>
    </submittedName>
</protein>
<evidence type="ECO:0000256" key="1">
    <source>
        <dbReference type="SAM" id="MobiDB-lite"/>
    </source>
</evidence>
<dbReference type="EMBL" id="BARS01046398">
    <property type="protein sequence ID" value="GAG29269.1"/>
    <property type="molecule type" value="Genomic_DNA"/>
</dbReference>